<proteinExistence type="predicted"/>
<keyword evidence="1" id="KW-0808">Transferase</keyword>
<gene>
    <name evidence="1" type="ORF">SCAR479_07739</name>
</gene>
<evidence type="ECO:0000313" key="1">
    <source>
        <dbReference type="EMBL" id="KAK9775632.1"/>
    </source>
</evidence>
<evidence type="ECO:0000313" key="2">
    <source>
        <dbReference type="Proteomes" id="UP001465668"/>
    </source>
</evidence>
<dbReference type="Proteomes" id="UP001465668">
    <property type="component" value="Unassembled WGS sequence"/>
</dbReference>
<accession>A0ABR2XPB3</accession>
<reference evidence="1 2" key="1">
    <citation type="submission" date="2024-02" db="EMBL/GenBank/DDBJ databases">
        <title>First draft genome assembly of two strains of Seiridium cardinale.</title>
        <authorList>
            <person name="Emiliani G."/>
            <person name="Scali E."/>
        </authorList>
    </citation>
    <scope>NUCLEOTIDE SEQUENCE [LARGE SCALE GENOMIC DNA]</scope>
    <source>
        <strain evidence="1 2">BM-138-000479</strain>
    </source>
</reference>
<sequence>MLLSIAKPRLVTKRRKSDMSVICDMFENRWAFGSVFSDSGVFICAAYSATWILAETWKDVERRKWNTHATIEFNDQEAMLGLPIEVESNIDHKRERIMEIRDEKFWARSWNVGEVRNFIEALLPTNHAELDQDPEIQELFKELSEAMGEEEVRRAISWPAVLLLATKK</sequence>
<organism evidence="1 2">
    <name type="scientific">Seiridium cardinale</name>
    <dbReference type="NCBI Taxonomy" id="138064"/>
    <lineage>
        <taxon>Eukaryota</taxon>
        <taxon>Fungi</taxon>
        <taxon>Dikarya</taxon>
        <taxon>Ascomycota</taxon>
        <taxon>Pezizomycotina</taxon>
        <taxon>Sordariomycetes</taxon>
        <taxon>Xylariomycetidae</taxon>
        <taxon>Amphisphaeriales</taxon>
        <taxon>Sporocadaceae</taxon>
        <taxon>Seiridium</taxon>
    </lineage>
</organism>
<dbReference type="EMBL" id="JARVKM010000033">
    <property type="protein sequence ID" value="KAK9775632.1"/>
    <property type="molecule type" value="Genomic_DNA"/>
</dbReference>
<keyword evidence="1" id="KW-0489">Methyltransferase</keyword>
<dbReference type="GO" id="GO:0032259">
    <property type="term" value="P:methylation"/>
    <property type="evidence" value="ECO:0007669"/>
    <property type="project" value="UniProtKB-KW"/>
</dbReference>
<comment type="caution">
    <text evidence="1">The sequence shown here is derived from an EMBL/GenBank/DDBJ whole genome shotgun (WGS) entry which is preliminary data.</text>
</comment>
<dbReference type="GO" id="GO:0008168">
    <property type="term" value="F:methyltransferase activity"/>
    <property type="evidence" value="ECO:0007669"/>
    <property type="project" value="UniProtKB-KW"/>
</dbReference>
<name>A0ABR2XPB3_9PEZI</name>
<protein>
    <submittedName>
        <fullName evidence="1">S-adenosyl-L-methionine-dependent methyltransferase</fullName>
    </submittedName>
</protein>
<keyword evidence="2" id="KW-1185">Reference proteome</keyword>